<sequence>MLVEEVYEVARKKGMSQFFHANSLATSISLLKLNGLASRKRVEGSGLAQTMQYTDDLDKSLGVWDDIFLDTVDIHRRASRRNHYGPILFLLDTKFILSASGVLITKTNPSKWKITTPVEQRYFTSVEDLDASWDVGNFDQMITLQTNHGIIPFDDNFLGIVIDDPMMDEGPSREFTKAKEEISILTNRQITRRQCAQWCKCKENYENNWLTSTMFST</sequence>
<organism evidence="1 3">
    <name type="scientific">Pseudomonas taetrolens</name>
    <dbReference type="NCBI Taxonomy" id="47884"/>
    <lineage>
        <taxon>Bacteria</taxon>
        <taxon>Pseudomonadati</taxon>
        <taxon>Pseudomonadota</taxon>
        <taxon>Gammaproteobacteria</taxon>
        <taxon>Pseudomonadales</taxon>
        <taxon>Pseudomonadaceae</taxon>
        <taxon>Pseudomonas</taxon>
    </lineage>
</organism>
<name>A0A0J6GF03_PSETA</name>
<dbReference type="Proteomes" id="UP000183155">
    <property type="component" value="Unassembled WGS sequence"/>
</dbReference>
<dbReference type="STRING" id="47884.SAMN04490203_2935"/>
<reference evidence="1 3" key="1">
    <citation type="submission" date="2015-02" db="EMBL/GenBank/DDBJ databases">
        <title>Pseudomonas helleri sp. nov. and Pseudomonas weihenstephanensis sp. nov., isolated from raw cows milk.</title>
        <authorList>
            <person name="von Neubeck M."/>
            <person name="Huptas C."/>
            <person name="Wenning M."/>
            <person name="Scherer S."/>
        </authorList>
    </citation>
    <scope>NUCLEOTIDE SEQUENCE [LARGE SCALE GENOMIC DNA]</scope>
    <source>
        <strain evidence="1 3">DSM 21104</strain>
    </source>
</reference>
<protein>
    <submittedName>
        <fullName evidence="1">Uncharacterized protein</fullName>
    </submittedName>
</protein>
<dbReference type="OrthoDB" id="9153376at2"/>
<dbReference type="AlphaFoldDB" id="A0A0J6GF03"/>
<dbReference type="Proteomes" id="UP000036395">
    <property type="component" value="Unassembled WGS sequence"/>
</dbReference>
<dbReference type="EMBL" id="JYLA01000008">
    <property type="protein sequence ID" value="KMM83341.1"/>
    <property type="molecule type" value="Genomic_DNA"/>
</dbReference>
<comment type="caution">
    <text evidence="1">The sequence shown here is derived from an EMBL/GenBank/DDBJ whole genome shotgun (WGS) entry which is preliminary data.</text>
</comment>
<evidence type="ECO:0000313" key="4">
    <source>
        <dbReference type="Proteomes" id="UP000183155"/>
    </source>
</evidence>
<accession>A0A0J6GF03</accession>
<evidence type="ECO:0000313" key="2">
    <source>
        <dbReference type="EMBL" id="SEC69916.1"/>
    </source>
</evidence>
<gene>
    <name evidence="2" type="ORF">SAMN04490203_2935</name>
    <name evidence="1" type="ORF">TU78_19350</name>
</gene>
<evidence type="ECO:0000313" key="1">
    <source>
        <dbReference type="EMBL" id="KMM83341.1"/>
    </source>
</evidence>
<reference evidence="2 4" key="2">
    <citation type="submission" date="2016-10" db="EMBL/GenBank/DDBJ databases">
        <authorList>
            <person name="Varghese N."/>
            <person name="Submissions S."/>
        </authorList>
    </citation>
    <scope>NUCLEOTIDE SEQUENCE [LARGE SCALE GENOMIC DNA]</scope>
    <source>
        <strain evidence="2 4">BS3652</strain>
    </source>
</reference>
<dbReference type="EMBL" id="FNRS01000001">
    <property type="protein sequence ID" value="SEC69916.1"/>
    <property type="molecule type" value="Genomic_DNA"/>
</dbReference>
<dbReference type="RefSeq" id="WP_048383206.1">
    <property type="nucleotide sequence ID" value="NZ_FNRS01000001.1"/>
</dbReference>
<dbReference type="PATRIC" id="fig|47884.3.peg.4369"/>
<keyword evidence="4" id="KW-1185">Reference proteome</keyword>
<proteinExistence type="predicted"/>
<evidence type="ECO:0000313" key="3">
    <source>
        <dbReference type="Proteomes" id="UP000036395"/>
    </source>
</evidence>